<gene>
    <name evidence="13" type="ORF">D2V17_16955</name>
</gene>
<comment type="similarity">
    <text evidence="8 9">Belongs to the TonB-dependent receptor family.</text>
</comment>
<evidence type="ECO:0000256" key="2">
    <source>
        <dbReference type="ARBA" id="ARBA00022448"/>
    </source>
</evidence>
<dbReference type="AlphaFoldDB" id="A0A3A1P0F8"/>
<keyword evidence="2 8" id="KW-0813">Transport</keyword>
<keyword evidence="6 8" id="KW-0472">Membrane</keyword>
<dbReference type="InterPro" id="IPR036942">
    <property type="entry name" value="Beta-barrel_TonB_sf"/>
</dbReference>
<evidence type="ECO:0000256" key="9">
    <source>
        <dbReference type="RuleBase" id="RU003357"/>
    </source>
</evidence>
<keyword evidence="7 8" id="KW-0998">Cell outer membrane</keyword>
<evidence type="ECO:0000313" key="14">
    <source>
        <dbReference type="Proteomes" id="UP000265366"/>
    </source>
</evidence>
<dbReference type="InterPro" id="IPR039426">
    <property type="entry name" value="TonB-dep_rcpt-like"/>
</dbReference>
<keyword evidence="10" id="KW-0732">Signal</keyword>
<keyword evidence="5 9" id="KW-0798">TonB box</keyword>
<keyword evidence="4 8" id="KW-0812">Transmembrane</keyword>
<name>A0A3A1P0F8_9SPHN</name>
<evidence type="ECO:0000256" key="7">
    <source>
        <dbReference type="ARBA" id="ARBA00023237"/>
    </source>
</evidence>
<dbReference type="PANTHER" id="PTHR47234">
    <property type="match status" value="1"/>
</dbReference>
<evidence type="ECO:0000259" key="12">
    <source>
        <dbReference type="Pfam" id="PF07715"/>
    </source>
</evidence>
<dbReference type="Pfam" id="PF07715">
    <property type="entry name" value="Plug"/>
    <property type="match status" value="1"/>
</dbReference>
<evidence type="ECO:0000256" key="1">
    <source>
        <dbReference type="ARBA" id="ARBA00004571"/>
    </source>
</evidence>
<dbReference type="Proteomes" id="UP000265366">
    <property type="component" value="Unassembled WGS sequence"/>
</dbReference>
<feature type="domain" description="TonB-dependent receptor plug" evidence="12">
    <location>
        <begin position="69"/>
        <end position="179"/>
    </location>
</feature>
<dbReference type="Pfam" id="PF00593">
    <property type="entry name" value="TonB_dep_Rec_b-barrel"/>
    <property type="match status" value="1"/>
</dbReference>
<reference evidence="13 14" key="1">
    <citation type="submission" date="2018-08" db="EMBL/GenBank/DDBJ databases">
        <title>Erythrobacter zhengii sp.nov., a bacterium isolated from deep-sea sediment.</title>
        <authorList>
            <person name="Fang C."/>
            <person name="Wu Y.-H."/>
            <person name="Sun C."/>
            <person name="Wang H."/>
            <person name="Cheng H."/>
            <person name="Meng F.-X."/>
            <person name="Wang C.-S."/>
            <person name="Xu X.-W."/>
        </authorList>
    </citation>
    <scope>NUCLEOTIDE SEQUENCE [LARGE SCALE GENOMIC DNA]</scope>
    <source>
        <strain evidence="13 14">CCTCC AB 2015396</strain>
    </source>
</reference>
<dbReference type="RefSeq" id="WP_119594153.1">
    <property type="nucleotide sequence ID" value="NZ_QXFM01000135.1"/>
</dbReference>
<comment type="caution">
    <text evidence="13">The sequence shown here is derived from an EMBL/GenBank/DDBJ whole genome shotgun (WGS) entry which is preliminary data.</text>
</comment>
<evidence type="ECO:0000256" key="8">
    <source>
        <dbReference type="PROSITE-ProRule" id="PRU01360"/>
    </source>
</evidence>
<sequence length="894" mass="93956">MRHASYSSLMSRRCRSALLAGVAAALLPWGAASAQSADEGAQQAGDGEVIVVTGSRIRGVAPVGSNLIQMGAADIAKSGSTTVSDVLRQVPQVTSLSINAEGATGAGASSNITRATGPNLRGLGSTATLVVFDGLRVPVSGTQGNFVDPSFVPSLALQRIEVIADGASAIYGSDAVAGVINLIPRKNYEGVEVSGRAGFADAYSEYQIGGLAGTSWGSGNIVIAADYVRNDALLGTDRDFVSSDRRHGGGADGRSVACQRSTISSGGVTYAVPDSATGVLDFNDLAAGTVNRCDLVKPSFLIPQQERVSVYGSLQQSLGEVFSVFAQGFYTRREFSGPWTLSAVNNVVVPTSNAFYPTNAPATPISISTNFADASGERNTQGLSKSYLINGGLRASLKAWEVTLAGSYGESYDEEKRDPTLSASALSALLANSDPATAINPFGTTPFDPALADAVYVDTFNPTATNRLKSVALDANGPLFSLPGGEVRMALGAEYRQERQFGAFTFGRVTAPISLPTDIDRDVKAIFTEVFIPIVGDDNASPGLARLDLVAAVRHEDYSDFGSTTNPKIGLNYSPMDGVVLRGSYGTSFRAPGLAEVNANSSGAGIRTQSLNVPGNPVPRTFAVLAAGNPDLQPETATTWSAGIDITPTDVPALRLSATYFDVKYEAQVLDVYTILPQVLAEPQNFADILTFNDGSANWQDAVTWLSGTQYYDPGSINFAQLDGIIDARKANLGNTLANGMDFELGYSFAAGQNDFSLAANATVFFSYRNSTGSGQLIDRLGTYGYPNDFRARAMFGWDRGPIATRTTVNYLGAYQNMTSNLVRDVSSYLTVDVDLSYSFGDGTGSVADGVRLGVNIRNLFDRDQPFVDAGLGYDPSSASALGRVVSFSLAKAF</sequence>
<dbReference type="InterPro" id="IPR000531">
    <property type="entry name" value="Beta-barrel_TonB"/>
</dbReference>
<dbReference type="GO" id="GO:0009279">
    <property type="term" value="C:cell outer membrane"/>
    <property type="evidence" value="ECO:0007669"/>
    <property type="project" value="UniProtKB-SubCell"/>
</dbReference>
<dbReference type="EMBL" id="QXFM01000135">
    <property type="protein sequence ID" value="RIV81605.1"/>
    <property type="molecule type" value="Genomic_DNA"/>
</dbReference>
<evidence type="ECO:0000313" key="13">
    <source>
        <dbReference type="EMBL" id="RIV81605.1"/>
    </source>
</evidence>
<organism evidence="13 14">
    <name type="scientific">Aurantiacibacter xanthus</name>
    <dbReference type="NCBI Taxonomy" id="1784712"/>
    <lineage>
        <taxon>Bacteria</taxon>
        <taxon>Pseudomonadati</taxon>
        <taxon>Pseudomonadota</taxon>
        <taxon>Alphaproteobacteria</taxon>
        <taxon>Sphingomonadales</taxon>
        <taxon>Erythrobacteraceae</taxon>
        <taxon>Aurantiacibacter</taxon>
    </lineage>
</organism>
<evidence type="ECO:0000259" key="11">
    <source>
        <dbReference type="Pfam" id="PF00593"/>
    </source>
</evidence>
<comment type="subcellular location">
    <subcellularLocation>
        <location evidence="1 8">Cell outer membrane</location>
        <topology evidence="1 8">Multi-pass membrane protein</topology>
    </subcellularLocation>
</comment>
<evidence type="ECO:0000256" key="6">
    <source>
        <dbReference type="ARBA" id="ARBA00023136"/>
    </source>
</evidence>
<keyword evidence="14" id="KW-1185">Reference proteome</keyword>
<keyword evidence="3 8" id="KW-1134">Transmembrane beta strand</keyword>
<accession>A0A3A1P0F8</accession>
<dbReference type="Gene3D" id="2.170.130.10">
    <property type="entry name" value="TonB-dependent receptor, plug domain"/>
    <property type="match status" value="1"/>
</dbReference>
<feature type="domain" description="TonB-dependent receptor-like beta-barrel" evidence="11">
    <location>
        <begin position="352"/>
        <end position="860"/>
    </location>
</feature>
<dbReference type="InterPro" id="IPR012910">
    <property type="entry name" value="Plug_dom"/>
</dbReference>
<feature type="chain" id="PRO_5017230536" evidence="10">
    <location>
        <begin position="35"/>
        <end position="894"/>
    </location>
</feature>
<evidence type="ECO:0000256" key="3">
    <source>
        <dbReference type="ARBA" id="ARBA00022452"/>
    </source>
</evidence>
<dbReference type="OrthoDB" id="7394476at2"/>
<evidence type="ECO:0000256" key="4">
    <source>
        <dbReference type="ARBA" id="ARBA00022692"/>
    </source>
</evidence>
<evidence type="ECO:0000256" key="5">
    <source>
        <dbReference type="ARBA" id="ARBA00023077"/>
    </source>
</evidence>
<dbReference type="SUPFAM" id="SSF56935">
    <property type="entry name" value="Porins"/>
    <property type="match status" value="1"/>
</dbReference>
<dbReference type="PROSITE" id="PS52016">
    <property type="entry name" value="TONB_DEPENDENT_REC_3"/>
    <property type="match status" value="1"/>
</dbReference>
<protein>
    <submittedName>
        <fullName evidence="13">TonB-dependent receptor</fullName>
    </submittedName>
</protein>
<dbReference type="InterPro" id="IPR037066">
    <property type="entry name" value="Plug_dom_sf"/>
</dbReference>
<feature type="signal peptide" evidence="10">
    <location>
        <begin position="1"/>
        <end position="34"/>
    </location>
</feature>
<dbReference type="PANTHER" id="PTHR47234:SF2">
    <property type="entry name" value="TONB-DEPENDENT RECEPTOR"/>
    <property type="match status" value="1"/>
</dbReference>
<proteinExistence type="inferred from homology"/>
<evidence type="ECO:0000256" key="10">
    <source>
        <dbReference type="SAM" id="SignalP"/>
    </source>
</evidence>
<dbReference type="Gene3D" id="2.40.170.20">
    <property type="entry name" value="TonB-dependent receptor, beta-barrel domain"/>
    <property type="match status" value="1"/>
</dbReference>
<keyword evidence="13" id="KW-0675">Receptor</keyword>